<dbReference type="RefSeq" id="WP_212495292.1">
    <property type="nucleotide sequence ID" value="NZ_JAFCJH010000073.1"/>
</dbReference>
<dbReference type="EMBL" id="JAFCJH010000073">
    <property type="protein sequence ID" value="MBR0801169.1"/>
    <property type="molecule type" value="Genomic_DNA"/>
</dbReference>
<dbReference type="Proteomes" id="UP001315278">
    <property type="component" value="Unassembled WGS sequence"/>
</dbReference>
<proteinExistence type="predicted"/>
<keyword evidence="2" id="KW-1185">Reference proteome</keyword>
<dbReference type="SUPFAM" id="SSF46785">
    <property type="entry name" value="Winged helix' DNA-binding domain"/>
    <property type="match status" value="1"/>
</dbReference>
<dbReference type="Pfam" id="PF13412">
    <property type="entry name" value="HTH_24"/>
    <property type="match status" value="1"/>
</dbReference>
<protein>
    <submittedName>
        <fullName evidence="1">Winged helix-turn-helix transcriptional regulator</fullName>
    </submittedName>
</protein>
<gene>
    <name evidence="1" type="ORF">JQ615_38035</name>
</gene>
<dbReference type="InterPro" id="IPR036388">
    <property type="entry name" value="WH-like_DNA-bd_sf"/>
</dbReference>
<evidence type="ECO:0000313" key="2">
    <source>
        <dbReference type="Proteomes" id="UP001315278"/>
    </source>
</evidence>
<sequence>MTSIVPSDDKRGGDRVVLGLLTSVETDAGRSQRRIAAELGIALGLVNAYLKRSIKKGLVKVGQAPARRYAYYLTPRGFAEKSRLTIEYLSSSFSLFRQAKEDYGKVFCRAHALGLERIVLAGRSDLCEVAILCAVDSPIAIVAIVDPDASSSRFIGLKVVRSYVDIDEPFDGVVVTELMRAKAVFDEAVGLCGVQKVLAPDLLGLHGSQEGVVE</sequence>
<reference evidence="2" key="1">
    <citation type="journal article" date="2021" name="ISME J.">
        <title>Evolutionary origin and ecological implication of a unique nif island in free-living Bradyrhizobium lineages.</title>
        <authorList>
            <person name="Tao J."/>
        </authorList>
    </citation>
    <scope>NUCLEOTIDE SEQUENCE [LARGE SCALE GENOMIC DNA]</scope>
    <source>
        <strain evidence="2">SZCCT0434</strain>
    </source>
</reference>
<name>A0ABS5FWD1_9BRAD</name>
<comment type="caution">
    <text evidence="1">The sequence shown here is derived from an EMBL/GenBank/DDBJ whole genome shotgun (WGS) entry which is preliminary data.</text>
</comment>
<dbReference type="Gene3D" id="1.10.10.10">
    <property type="entry name" value="Winged helix-like DNA-binding domain superfamily/Winged helix DNA-binding domain"/>
    <property type="match status" value="1"/>
</dbReference>
<organism evidence="1 2">
    <name type="scientific">Bradyrhizobium jicamae</name>
    <dbReference type="NCBI Taxonomy" id="280332"/>
    <lineage>
        <taxon>Bacteria</taxon>
        <taxon>Pseudomonadati</taxon>
        <taxon>Pseudomonadota</taxon>
        <taxon>Alphaproteobacteria</taxon>
        <taxon>Hyphomicrobiales</taxon>
        <taxon>Nitrobacteraceae</taxon>
        <taxon>Bradyrhizobium</taxon>
    </lineage>
</organism>
<dbReference type="InterPro" id="IPR036390">
    <property type="entry name" value="WH_DNA-bd_sf"/>
</dbReference>
<accession>A0ABS5FWD1</accession>
<evidence type="ECO:0000313" key="1">
    <source>
        <dbReference type="EMBL" id="MBR0801169.1"/>
    </source>
</evidence>